<dbReference type="AlphaFoldDB" id="A0A3D8QVM0"/>
<name>A0A3D8QVM0_9EURO</name>
<dbReference type="SUPFAM" id="SSF55729">
    <property type="entry name" value="Acyl-CoA N-acyltransferases (Nat)"/>
    <property type="match status" value="1"/>
</dbReference>
<dbReference type="Pfam" id="PF13508">
    <property type="entry name" value="Acetyltransf_7"/>
    <property type="match status" value="1"/>
</dbReference>
<evidence type="ECO:0000259" key="1">
    <source>
        <dbReference type="PROSITE" id="PS51186"/>
    </source>
</evidence>
<dbReference type="GeneID" id="38119857"/>
<feature type="domain" description="N-acetyltransferase" evidence="1">
    <location>
        <begin position="78"/>
        <end position="237"/>
    </location>
</feature>
<dbReference type="InterPro" id="IPR000182">
    <property type="entry name" value="GNAT_dom"/>
</dbReference>
<evidence type="ECO:0000313" key="3">
    <source>
        <dbReference type="Proteomes" id="UP000256690"/>
    </source>
</evidence>
<dbReference type="InterPro" id="IPR052523">
    <property type="entry name" value="Trichothecene_AcTrans"/>
</dbReference>
<dbReference type="Gene3D" id="3.40.630.30">
    <property type="match status" value="1"/>
</dbReference>
<evidence type="ECO:0000313" key="2">
    <source>
        <dbReference type="EMBL" id="RDW65748.1"/>
    </source>
</evidence>
<dbReference type="GO" id="GO:0016747">
    <property type="term" value="F:acyltransferase activity, transferring groups other than amino-acyl groups"/>
    <property type="evidence" value="ECO:0007669"/>
    <property type="project" value="InterPro"/>
</dbReference>
<dbReference type="PANTHER" id="PTHR42791">
    <property type="entry name" value="GNAT FAMILY ACETYLTRANSFERASE"/>
    <property type="match status" value="1"/>
</dbReference>
<dbReference type="OrthoDB" id="61113at2759"/>
<organism evidence="2 3">
    <name type="scientific">Aspergillus mulundensis</name>
    <dbReference type="NCBI Taxonomy" id="1810919"/>
    <lineage>
        <taxon>Eukaryota</taxon>
        <taxon>Fungi</taxon>
        <taxon>Dikarya</taxon>
        <taxon>Ascomycota</taxon>
        <taxon>Pezizomycotina</taxon>
        <taxon>Eurotiomycetes</taxon>
        <taxon>Eurotiomycetidae</taxon>
        <taxon>Eurotiales</taxon>
        <taxon>Aspergillaceae</taxon>
        <taxon>Aspergillus</taxon>
        <taxon>Aspergillus subgen. Nidulantes</taxon>
    </lineage>
</organism>
<protein>
    <recommendedName>
        <fullName evidence="1">N-acetyltransferase domain-containing protein</fullName>
    </recommendedName>
</protein>
<dbReference type="Proteomes" id="UP000256690">
    <property type="component" value="Unassembled WGS sequence"/>
</dbReference>
<keyword evidence="3" id="KW-1185">Reference proteome</keyword>
<dbReference type="RefSeq" id="XP_026599851.1">
    <property type="nucleotide sequence ID" value="XM_026751503.1"/>
</dbReference>
<dbReference type="EMBL" id="PVWQ01000013">
    <property type="protein sequence ID" value="RDW65748.1"/>
    <property type="molecule type" value="Genomic_DNA"/>
</dbReference>
<proteinExistence type="predicted"/>
<accession>A0A3D8QVM0</accession>
<dbReference type="PROSITE" id="PS51186">
    <property type="entry name" value="GNAT"/>
    <property type="match status" value="1"/>
</dbReference>
<reference evidence="2 3" key="1">
    <citation type="journal article" date="2018" name="IMA Fungus">
        <title>IMA Genome-F 9: Draft genome sequence of Annulohypoxylon stygium, Aspergillus mulundensis, Berkeleyomyces basicola (syn. Thielaviopsis basicola), Ceratocystis smalleyi, two Cercospora beticola strains, Coleophoma cylindrospora, Fusarium fracticaudum, Phialophora cf. hyalina, and Morchella septimelata.</title>
        <authorList>
            <person name="Wingfield B.D."/>
            <person name="Bills G.F."/>
            <person name="Dong Y."/>
            <person name="Huang W."/>
            <person name="Nel W.J."/>
            <person name="Swalarsk-Parry B.S."/>
            <person name="Vaghefi N."/>
            <person name="Wilken P.M."/>
            <person name="An Z."/>
            <person name="de Beer Z.W."/>
            <person name="De Vos L."/>
            <person name="Chen L."/>
            <person name="Duong T.A."/>
            <person name="Gao Y."/>
            <person name="Hammerbacher A."/>
            <person name="Kikkert J.R."/>
            <person name="Li Y."/>
            <person name="Li H."/>
            <person name="Li K."/>
            <person name="Li Q."/>
            <person name="Liu X."/>
            <person name="Ma X."/>
            <person name="Naidoo K."/>
            <person name="Pethybridge S.J."/>
            <person name="Sun J."/>
            <person name="Steenkamp E.T."/>
            <person name="van der Nest M.A."/>
            <person name="van Wyk S."/>
            <person name="Wingfield M.J."/>
            <person name="Xiong C."/>
            <person name="Yue Q."/>
            <person name="Zhang X."/>
        </authorList>
    </citation>
    <scope>NUCLEOTIDE SEQUENCE [LARGE SCALE GENOMIC DNA]</scope>
    <source>
        <strain evidence="2 3">DSM 5745</strain>
    </source>
</reference>
<comment type="caution">
    <text evidence="2">The sequence shown here is derived from an EMBL/GenBank/DDBJ whole genome shotgun (WGS) entry which is preliminary data.</text>
</comment>
<gene>
    <name evidence="2" type="ORF">DSM5745_09487</name>
</gene>
<dbReference type="PANTHER" id="PTHR42791:SF2">
    <property type="entry name" value="N-ACETYLTRANSFERASE DOMAIN-CONTAINING PROTEIN"/>
    <property type="match status" value="1"/>
</dbReference>
<sequence length="241" mass="27247">MSQDKFQWTITHCTVADAPALAHNNMSAFWTDPSWRLLWPKDIELSYLIDQCSLRYPRSLSQNRQTMRHQKAIDPTTGEVVGYARWVLPEGLDQNAAGREGVAWPDAQVPRIPQEEEKEFEKRALSAWWSPRTDMGAMDDQIHAIADRHVRGKVYIELDYLAVHPSRKGQGIATALVRSGLAFADSIGVPVQTIAFHAARGIYDRLGFKEVDRVVQRLDPYGGQGEYTTYFMVREVCGAAI</sequence>
<dbReference type="InterPro" id="IPR016181">
    <property type="entry name" value="Acyl_CoA_acyltransferase"/>
</dbReference>
<dbReference type="CDD" id="cd04301">
    <property type="entry name" value="NAT_SF"/>
    <property type="match status" value="1"/>
</dbReference>